<evidence type="ECO:0000256" key="11">
    <source>
        <dbReference type="ARBA" id="ARBA00022989"/>
    </source>
</evidence>
<evidence type="ECO:0000256" key="2">
    <source>
        <dbReference type="ARBA" id="ARBA00004651"/>
    </source>
</evidence>
<evidence type="ECO:0000259" key="15">
    <source>
        <dbReference type="PROSITE" id="PS50109"/>
    </source>
</evidence>
<dbReference type="EMBL" id="NMUQ01000001">
    <property type="protein sequence ID" value="OXM17016.1"/>
    <property type="molecule type" value="Genomic_DNA"/>
</dbReference>
<keyword evidence="12" id="KW-0902">Two-component regulatory system</keyword>
<evidence type="ECO:0000256" key="12">
    <source>
        <dbReference type="ARBA" id="ARBA00023012"/>
    </source>
</evidence>
<dbReference type="OrthoDB" id="9792991at2"/>
<accession>A0A229P403</accession>
<dbReference type="GO" id="GO:0000155">
    <property type="term" value="F:phosphorelay sensor kinase activity"/>
    <property type="evidence" value="ECO:0007669"/>
    <property type="project" value="InterPro"/>
</dbReference>
<dbReference type="InterPro" id="IPR003594">
    <property type="entry name" value="HATPase_dom"/>
</dbReference>
<evidence type="ECO:0000256" key="8">
    <source>
        <dbReference type="ARBA" id="ARBA00022741"/>
    </source>
</evidence>
<reference evidence="17 18" key="1">
    <citation type="submission" date="2017-07" db="EMBL/GenBank/DDBJ databases">
        <title>Paenibacillus herberti R33 genome sequencing and assembly.</title>
        <authorList>
            <person name="Su W."/>
        </authorList>
    </citation>
    <scope>NUCLEOTIDE SEQUENCE [LARGE SCALE GENOMIC DNA]</scope>
    <source>
        <strain evidence="17 18">R33</strain>
    </source>
</reference>
<dbReference type="FunFam" id="1.10.287.130:FF:000008">
    <property type="entry name" value="Two-component sensor histidine kinase"/>
    <property type="match status" value="1"/>
</dbReference>
<keyword evidence="11 14" id="KW-1133">Transmembrane helix</keyword>
<sequence>MDTKWRSKTRFILFALLLVIGLSGPLTLLNQGSYYLQRDYFSTQEFRQELNQFSSHLSLFELNSLSQQEAKTSITVEKDEIVNYRNQFGSLTNQVNSIHDEYETLIQDARAGNNNTVANFYAAQRDSKVEDLMKLFQDDESAIAQIRKEKEHKIDRYYRLREQYRPEYNRLLDEFDYYIRNTSKGKVHSNMNVEGERPARNKLSDRGYVYATDYTIDTTNSLHSSIEGHELLAASFSPYQGWIAVSKDSPLQEAAKRYRWEQLILFAYVLTSSVLLVVSLTRFKSIMSTRDEASWWAIGYRKLPLDVKMLFISGTAALTVSLLSNFASYYPSVYDIPLIYGGKLLVSLTIAAISMALTLLQGKLLVNGLRSWNEVGKEWSHSLLHRSGSRVKASFVQTMNQFKDSFIYKSTGIRLSLFTIIFIGSGFIGGWAAFTNNDTLYALLALTTAIGIAAFFLLFRQLGYLNRIAKAADELAAGRMPDALPQSGSGVITSLAININALRQGVSMLQNEQAKSERLKTELITNVSHDLRTPLTSIITYTELLKSEEVTMEERAAYVEIIDQKSKRLKTMIDDLFEVSTMTSGNANLLLQKTDLVQLMQQAVGEHKEAMDNSDVQFRISLPEYPIYSPADGQKLWRVFDNLIGNMLKYSLNHTRAYISMQLSEQKVTITFKNVSNYEINDNAEELFERFKRGDTSRHTEGSGLGLAIAKTIVDLHEGRLILETDGDLFKASVILKVEEASVGI</sequence>
<keyword evidence="18" id="KW-1185">Reference proteome</keyword>
<dbReference type="EC" id="2.7.13.3" evidence="3"/>
<dbReference type="Gene3D" id="3.30.565.10">
    <property type="entry name" value="Histidine kinase-like ATPase, C-terminal domain"/>
    <property type="match status" value="1"/>
</dbReference>
<dbReference type="CDD" id="cd00082">
    <property type="entry name" value="HisKA"/>
    <property type="match status" value="1"/>
</dbReference>
<evidence type="ECO:0000256" key="1">
    <source>
        <dbReference type="ARBA" id="ARBA00000085"/>
    </source>
</evidence>
<dbReference type="InterPro" id="IPR036097">
    <property type="entry name" value="HisK_dim/P_sf"/>
</dbReference>
<comment type="subcellular location">
    <subcellularLocation>
        <location evidence="2">Cell membrane</location>
        <topology evidence="2">Multi-pass membrane protein</topology>
    </subcellularLocation>
</comment>
<feature type="transmembrane region" description="Helical" evidence="14">
    <location>
        <begin position="415"/>
        <end position="434"/>
    </location>
</feature>
<keyword evidence="9 17" id="KW-0418">Kinase</keyword>
<keyword evidence="7 14" id="KW-0812">Transmembrane</keyword>
<evidence type="ECO:0000256" key="9">
    <source>
        <dbReference type="ARBA" id="ARBA00022777"/>
    </source>
</evidence>
<dbReference type="Gene3D" id="1.10.287.130">
    <property type="match status" value="1"/>
</dbReference>
<dbReference type="PROSITE" id="PS50885">
    <property type="entry name" value="HAMP"/>
    <property type="match status" value="1"/>
</dbReference>
<feature type="transmembrane region" description="Helical" evidence="14">
    <location>
        <begin position="336"/>
        <end position="360"/>
    </location>
</feature>
<keyword evidence="13 14" id="KW-0472">Membrane</keyword>
<gene>
    <name evidence="17" type="ORF">CGZ75_10395</name>
</gene>
<evidence type="ECO:0000256" key="6">
    <source>
        <dbReference type="ARBA" id="ARBA00022679"/>
    </source>
</evidence>
<dbReference type="GO" id="GO:0005886">
    <property type="term" value="C:plasma membrane"/>
    <property type="evidence" value="ECO:0007669"/>
    <property type="project" value="UniProtKB-SubCell"/>
</dbReference>
<name>A0A229P403_9BACL</name>
<dbReference type="PANTHER" id="PTHR45528">
    <property type="entry name" value="SENSOR HISTIDINE KINASE CPXA"/>
    <property type="match status" value="1"/>
</dbReference>
<dbReference type="PROSITE" id="PS50109">
    <property type="entry name" value="HIS_KIN"/>
    <property type="match status" value="1"/>
</dbReference>
<feature type="transmembrane region" description="Helical" evidence="14">
    <location>
        <begin position="440"/>
        <end position="459"/>
    </location>
</feature>
<protein>
    <recommendedName>
        <fullName evidence="3">histidine kinase</fullName>
        <ecNumber evidence="3">2.7.13.3</ecNumber>
    </recommendedName>
</protein>
<organism evidence="17 18">
    <name type="scientific">Paenibacillus herberti</name>
    <dbReference type="NCBI Taxonomy" id="1619309"/>
    <lineage>
        <taxon>Bacteria</taxon>
        <taxon>Bacillati</taxon>
        <taxon>Bacillota</taxon>
        <taxon>Bacilli</taxon>
        <taxon>Bacillales</taxon>
        <taxon>Paenibacillaceae</taxon>
        <taxon>Paenibacillus</taxon>
    </lineage>
</organism>
<dbReference type="InterPro" id="IPR003660">
    <property type="entry name" value="HAMP_dom"/>
</dbReference>
<feature type="domain" description="Histidine kinase" evidence="15">
    <location>
        <begin position="526"/>
        <end position="740"/>
    </location>
</feature>
<dbReference type="InterPro" id="IPR004358">
    <property type="entry name" value="Sig_transdc_His_kin-like_C"/>
</dbReference>
<dbReference type="InterPro" id="IPR003661">
    <property type="entry name" value="HisK_dim/P_dom"/>
</dbReference>
<evidence type="ECO:0000256" key="14">
    <source>
        <dbReference type="SAM" id="Phobius"/>
    </source>
</evidence>
<dbReference type="PRINTS" id="PR00344">
    <property type="entry name" value="BCTRLSENSOR"/>
</dbReference>
<evidence type="ECO:0000259" key="16">
    <source>
        <dbReference type="PROSITE" id="PS50885"/>
    </source>
</evidence>
<keyword evidence="5" id="KW-0597">Phosphoprotein</keyword>
<evidence type="ECO:0000256" key="10">
    <source>
        <dbReference type="ARBA" id="ARBA00022840"/>
    </source>
</evidence>
<dbReference type="InterPro" id="IPR050398">
    <property type="entry name" value="HssS/ArlS-like"/>
</dbReference>
<feature type="transmembrane region" description="Helical" evidence="14">
    <location>
        <begin position="263"/>
        <end position="281"/>
    </location>
</feature>
<dbReference type="RefSeq" id="WP_141136713.1">
    <property type="nucleotide sequence ID" value="NZ_NMUQ01000001.1"/>
</dbReference>
<keyword evidence="8" id="KW-0547">Nucleotide-binding</keyword>
<evidence type="ECO:0000256" key="13">
    <source>
        <dbReference type="ARBA" id="ARBA00023136"/>
    </source>
</evidence>
<dbReference type="GO" id="GO:0005524">
    <property type="term" value="F:ATP binding"/>
    <property type="evidence" value="ECO:0007669"/>
    <property type="project" value="UniProtKB-KW"/>
</dbReference>
<dbReference type="SUPFAM" id="SSF47384">
    <property type="entry name" value="Homodimeric domain of signal transducing histidine kinase"/>
    <property type="match status" value="1"/>
</dbReference>
<keyword evidence="4" id="KW-1003">Cell membrane</keyword>
<keyword evidence="10" id="KW-0067">ATP-binding</keyword>
<proteinExistence type="predicted"/>
<dbReference type="AlphaFoldDB" id="A0A229P403"/>
<comment type="caution">
    <text evidence="17">The sequence shown here is derived from an EMBL/GenBank/DDBJ whole genome shotgun (WGS) entry which is preliminary data.</text>
</comment>
<feature type="domain" description="HAMP" evidence="16">
    <location>
        <begin position="459"/>
        <end position="511"/>
    </location>
</feature>
<keyword evidence="6" id="KW-0808">Transferase</keyword>
<dbReference type="Proteomes" id="UP000215145">
    <property type="component" value="Unassembled WGS sequence"/>
</dbReference>
<evidence type="ECO:0000256" key="4">
    <source>
        <dbReference type="ARBA" id="ARBA00022475"/>
    </source>
</evidence>
<evidence type="ECO:0000313" key="18">
    <source>
        <dbReference type="Proteomes" id="UP000215145"/>
    </source>
</evidence>
<dbReference type="SUPFAM" id="SSF55874">
    <property type="entry name" value="ATPase domain of HSP90 chaperone/DNA topoisomerase II/histidine kinase"/>
    <property type="match status" value="1"/>
</dbReference>
<dbReference type="SMART" id="SM00388">
    <property type="entry name" value="HisKA"/>
    <property type="match status" value="1"/>
</dbReference>
<evidence type="ECO:0000256" key="5">
    <source>
        <dbReference type="ARBA" id="ARBA00022553"/>
    </source>
</evidence>
<dbReference type="SMART" id="SM00387">
    <property type="entry name" value="HATPase_c"/>
    <property type="match status" value="1"/>
</dbReference>
<evidence type="ECO:0000256" key="3">
    <source>
        <dbReference type="ARBA" id="ARBA00012438"/>
    </source>
</evidence>
<feature type="transmembrane region" description="Helical" evidence="14">
    <location>
        <begin position="310"/>
        <end position="330"/>
    </location>
</feature>
<evidence type="ECO:0000313" key="17">
    <source>
        <dbReference type="EMBL" id="OXM17016.1"/>
    </source>
</evidence>
<dbReference type="InterPro" id="IPR036890">
    <property type="entry name" value="HATPase_C_sf"/>
</dbReference>
<comment type="catalytic activity">
    <reaction evidence="1">
        <text>ATP + protein L-histidine = ADP + protein N-phospho-L-histidine.</text>
        <dbReference type="EC" id="2.7.13.3"/>
    </reaction>
</comment>
<dbReference type="PANTHER" id="PTHR45528:SF1">
    <property type="entry name" value="SENSOR HISTIDINE KINASE CPXA"/>
    <property type="match status" value="1"/>
</dbReference>
<dbReference type="Pfam" id="PF00512">
    <property type="entry name" value="HisKA"/>
    <property type="match status" value="1"/>
</dbReference>
<evidence type="ECO:0000256" key="7">
    <source>
        <dbReference type="ARBA" id="ARBA00022692"/>
    </source>
</evidence>
<dbReference type="Pfam" id="PF02518">
    <property type="entry name" value="HATPase_c"/>
    <property type="match status" value="1"/>
</dbReference>
<dbReference type="InterPro" id="IPR005467">
    <property type="entry name" value="His_kinase_dom"/>
</dbReference>